<dbReference type="EMBL" id="SEZN01000017">
    <property type="protein sequence ID" value="RYU64194.1"/>
    <property type="molecule type" value="Genomic_DNA"/>
</dbReference>
<dbReference type="EMBL" id="SEZK01000016">
    <property type="protein sequence ID" value="RYU51081.1"/>
    <property type="molecule type" value="Genomic_DNA"/>
</dbReference>
<evidence type="ECO:0000313" key="3">
    <source>
        <dbReference type="EMBL" id="RYU64194.1"/>
    </source>
</evidence>
<keyword evidence="6" id="KW-1185">Reference proteome</keyword>
<evidence type="ECO:0000313" key="1">
    <source>
        <dbReference type="EMBL" id="RYU46842.1"/>
    </source>
</evidence>
<dbReference type="Proteomes" id="UP000294166">
    <property type="component" value="Unassembled WGS sequence"/>
</dbReference>
<accession>A0A4Q5KKL2</accession>
<organism evidence="1 4">
    <name type="scientific">Aliivibrio finisterrensis</name>
    <dbReference type="NCBI Taxonomy" id="511998"/>
    <lineage>
        <taxon>Bacteria</taxon>
        <taxon>Pseudomonadati</taxon>
        <taxon>Pseudomonadota</taxon>
        <taxon>Gammaproteobacteria</taxon>
        <taxon>Vibrionales</taxon>
        <taxon>Vibrionaceae</taxon>
        <taxon>Aliivibrio</taxon>
    </lineage>
</organism>
<dbReference type="RefSeq" id="WP_130048239.1">
    <property type="nucleotide sequence ID" value="NZ_SEZJ01000005.1"/>
</dbReference>
<comment type="caution">
    <text evidence="1">The sequence shown here is derived from an EMBL/GenBank/DDBJ whole genome shotgun (WGS) entry which is preliminary data.</text>
</comment>
<dbReference type="EMBL" id="SEZJ01000005">
    <property type="protein sequence ID" value="RYU46842.1"/>
    <property type="molecule type" value="Genomic_DNA"/>
</dbReference>
<evidence type="ECO:0000313" key="5">
    <source>
        <dbReference type="Proteomes" id="UP000294063"/>
    </source>
</evidence>
<sequence>MNRELNDSQQATLSFFHHLFLDKFDSPQHYNTYDGFIAELKQSDTFQTALSQALTACANDLTVFIDETCNREMSKEIHSRLMQLQKPVILTLYKESLIKRSYKLCLINAVYDQRDLTEIELNDVKQLLIRINEKEHVLELFELCVRIVEELVEYKHKVKRRKLKGKKPK</sequence>
<evidence type="ECO:0000313" key="4">
    <source>
        <dbReference type="Proteomes" id="UP000293465"/>
    </source>
</evidence>
<reference evidence="4 5" key="1">
    <citation type="submission" date="2019-02" db="EMBL/GenBank/DDBJ databases">
        <title>Genome sequences of Aliivibrio finisterrensis strains from farmed Atlantic salmon.</title>
        <authorList>
            <person name="Bowman J.P."/>
        </authorList>
    </citation>
    <scope>NUCLEOTIDE SEQUENCE [LARGE SCALE GENOMIC DNA]</scope>
    <source>
        <strain evidence="3 6">A21</strain>
        <strain evidence="1 4">A32</strain>
        <strain evidence="2 5">A46</strain>
    </source>
</reference>
<dbReference type="Proteomes" id="UP000294063">
    <property type="component" value="Unassembled WGS sequence"/>
</dbReference>
<dbReference type="Proteomes" id="UP000293465">
    <property type="component" value="Unassembled WGS sequence"/>
</dbReference>
<evidence type="ECO:0000313" key="2">
    <source>
        <dbReference type="EMBL" id="RYU51081.1"/>
    </source>
</evidence>
<name>A0A4Q5KKL2_9GAMM</name>
<proteinExistence type="predicted"/>
<evidence type="ECO:0000313" key="6">
    <source>
        <dbReference type="Proteomes" id="UP000294166"/>
    </source>
</evidence>
<gene>
    <name evidence="1" type="ORF">ERW49_06825</name>
    <name evidence="3" type="ORF">ERW53_10800</name>
    <name evidence="2" type="ORF">ERW57_10525</name>
</gene>
<protein>
    <submittedName>
        <fullName evidence="1">Uncharacterized protein</fullName>
    </submittedName>
</protein>
<dbReference type="GeneID" id="56274751"/>
<dbReference type="AlphaFoldDB" id="A0A4Q5KKL2"/>